<dbReference type="InterPro" id="IPR036680">
    <property type="entry name" value="SPOR-like_sf"/>
</dbReference>
<accession>A0A842I942</accession>
<feature type="domain" description="SPOR" evidence="2">
    <location>
        <begin position="254"/>
        <end position="339"/>
    </location>
</feature>
<reference evidence="3 4" key="1">
    <citation type="journal article" date="2017" name="Int. J. Syst. Evol. Microbiol.">
        <title>Gemmobacter straminiformis sp. nov., isolated from an artificial fountain.</title>
        <authorList>
            <person name="Kang J.Y."/>
            <person name="Kim M.J."/>
            <person name="Chun J."/>
            <person name="Son K.P."/>
            <person name="Jahng K.Y."/>
        </authorList>
    </citation>
    <scope>NUCLEOTIDE SEQUENCE [LARGE SCALE GENOMIC DNA]</scope>
    <source>
        <strain evidence="3 4">CAM-8</strain>
    </source>
</reference>
<organism evidence="3 4">
    <name type="scientific">Paragemmobacter straminiformis</name>
    <dbReference type="NCBI Taxonomy" id="2045119"/>
    <lineage>
        <taxon>Bacteria</taxon>
        <taxon>Pseudomonadati</taxon>
        <taxon>Pseudomonadota</taxon>
        <taxon>Alphaproteobacteria</taxon>
        <taxon>Rhodobacterales</taxon>
        <taxon>Paracoccaceae</taxon>
        <taxon>Paragemmobacter</taxon>
    </lineage>
</organism>
<comment type="caution">
    <text evidence="3">The sequence shown here is derived from an EMBL/GenBank/DDBJ whole genome shotgun (WGS) entry which is preliminary data.</text>
</comment>
<keyword evidence="1" id="KW-0812">Transmembrane</keyword>
<feature type="transmembrane region" description="Helical" evidence="1">
    <location>
        <begin position="30"/>
        <end position="51"/>
    </location>
</feature>
<dbReference type="GO" id="GO:0042834">
    <property type="term" value="F:peptidoglycan binding"/>
    <property type="evidence" value="ECO:0007669"/>
    <property type="project" value="InterPro"/>
</dbReference>
<protein>
    <submittedName>
        <fullName evidence="3">SPOR domain-containing protein</fullName>
    </submittedName>
</protein>
<keyword evidence="4" id="KW-1185">Reference proteome</keyword>
<evidence type="ECO:0000313" key="3">
    <source>
        <dbReference type="EMBL" id="MBC2835594.1"/>
    </source>
</evidence>
<dbReference type="Proteomes" id="UP000555411">
    <property type="component" value="Unassembled WGS sequence"/>
</dbReference>
<proteinExistence type="predicted"/>
<keyword evidence="1" id="KW-1133">Transmembrane helix</keyword>
<dbReference type="RefSeq" id="WP_185797182.1">
    <property type="nucleotide sequence ID" value="NZ_JACLQD010000002.1"/>
</dbReference>
<gene>
    <name evidence="3" type="ORF">H7F16_08750</name>
</gene>
<dbReference type="PROSITE" id="PS51724">
    <property type="entry name" value="SPOR"/>
    <property type="match status" value="1"/>
</dbReference>
<keyword evidence="1" id="KW-0472">Membrane</keyword>
<dbReference type="InterPro" id="IPR007730">
    <property type="entry name" value="SPOR-like_dom"/>
</dbReference>
<dbReference type="EMBL" id="JACLQD010000002">
    <property type="protein sequence ID" value="MBC2835594.1"/>
    <property type="molecule type" value="Genomic_DNA"/>
</dbReference>
<evidence type="ECO:0000313" key="4">
    <source>
        <dbReference type="Proteomes" id="UP000555411"/>
    </source>
</evidence>
<evidence type="ECO:0000259" key="2">
    <source>
        <dbReference type="PROSITE" id="PS51724"/>
    </source>
</evidence>
<sequence length="339" mass="34035">MADVDFEDFDDGYGAADGRTEARGLQPSRLVNIAGAVSSVALVIGLGVWGYKLAVRDVNGIPVVRALEGPMRMAPANPGGEVAAHQGLAVNDVAALGAAAPPPEQLILAPRPVELTDEDAAAEDLNGAAPATPLQDTALAPVVAPVAPLAATEGGADADAVAKALAEALAADPDAASIEEDVGSVDTTLAATDVATPETAAPEAAAAAPSTRPLARPASFGAASVATDPAATDTAPALAETAAPPPVVEVDPSAIPVGTRLVQLGAFDTADQARGEWLKLTNQFGPAFAGKAMVVQSAESGGSTFFRLRAHGFADEAETRSFCLTLLEQNAACIPVEQR</sequence>
<evidence type="ECO:0000256" key="1">
    <source>
        <dbReference type="SAM" id="Phobius"/>
    </source>
</evidence>
<name>A0A842I942_9RHOB</name>
<dbReference type="AlphaFoldDB" id="A0A842I942"/>
<dbReference type="Pfam" id="PF05036">
    <property type="entry name" value="SPOR"/>
    <property type="match status" value="1"/>
</dbReference>
<dbReference type="Gene3D" id="3.30.70.1070">
    <property type="entry name" value="Sporulation related repeat"/>
    <property type="match status" value="1"/>
</dbReference>